<feature type="transmembrane region" description="Helical" evidence="1">
    <location>
        <begin position="6"/>
        <end position="22"/>
    </location>
</feature>
<keyword evidence="1" id="KW-1133">Transmembrane helix</keyword>
<evidence type="ECO:0000256" key="1">
    <source>
        <dbReference type="SAM" id="Phobius"/>
    </source>
</evidence>
<evidence type="ECO:0000313" key="3">
    <source>
        <dbReference type="Proteomes" id="UP000786183"/>
    </source>
</evidence>
<keyword evidence="1" id="KW-0812">Transmembrane</keyword>
<protein>
    <recommendedName>
        <fullName evidence="4">DUF2393 domain-containing protein</fullName>
    </recommendedName>
</protein>
<sequence>MLRFFIFLILFFILIAICIYYKEKMNQKLYIFILSLIIVSFVIAFIYSSIDNSYAVNRKDLIQSFRNGENLICDKVVVSNKDFKFDNGTSVFINPQHKIDIKNCKKEKE</sequence>
<dbReference type="RefSeq" id="WP_172233822.1">
    <property type="nucleotide sequence ID" value="NZ_CP035946.1"/>
</dbReference>
<evidence type="ECO:0000313" key="2">
    <source>
        <dbReference type="EMBL" id="MBZ7987596.1"/>
    </source>
</evidence>
<proteinExistence type="predicted"/>
<accession>A0ABS7WS54</accession>
<organism evidence="2 3">
    <name type="scientific">Campylobacter canadensis</name>
    <dbReference type="NCBI Taxonomy" id="449520"/>
    <lineage>
        <taxon>Bacteria</taxon>
        <taxon>Pseudomonadati</taxon>
        <taxon>Campylobacterota</taxon>
        <taxon>Epsilonproteobacteria</taxon>
        <taxon>Campylobacterales</taxon>
        <taxon>Campylobacteraceae</taxon>
        <taxon>Campylobacter</taxon>
    </lineage>
</organism>
<keyword evidence="1" id="KW-0472">Membrane</keyword>
<reference evidence="2 3" key="1">
    <citation type="submission" date="2020-07" db="EMBL/GenBank/DDBJ databases">
        <title>Transfer of Campylobacter canadensis to the novel genus Avispirillum gen. nov., that also includes two novel species recovered from migratory waterfowl: Avispirillum anseris sp. nov. and Avispirillum brantae sp. nov.</title>
        <authorList>
            <person name="Miller W.G."/>
            <person name="Chapman M.H."/>
            <person name="Yee E."/>
            <person name="Inglis G.D."/>
        </authorList>
    </citation>
    <scope>NUCLEOTIDE SEQUENCE [LARGE SCALE GENOMIC DNA]</scope>
    <source>
        <strain evidence="2 3">L283</strain>
    </source>
</reference>
<name>A0ABS7WS54_9BACT</name>
<feature type="transmembrane region" description="Helical" evidence="1">
    <location>
        <begin position="29"/>
        <end position="50"/>
    </location>
</feature>
<gene>
    <name evidence="2" type="ORF">AVCANL283_05720</name>
</gene>
<comment type="caution">
    <text evidence="2">The sequence shown here is derived from an EMBL/GenBank/DDBJ whole genome shotgun (WGS) entry which is preliminary data.</text>
</comment>
<evidence type="ECO:0008006" key="4">
    <source>
        <dbReference type="Google" id="ProtNLM"/>
    </source>
</evidence>
<dbReference type="EMBL" id="JACGBB010000011">
    <property type="protein sequence ID" value="MBZ7987596.1"/>
    <property type="molecule type" value="Genomic_DNA"/>
</dbReference>
<dbReference type="Proteomes" id="UP000786183">
    <property type="component" value="Unassembled WGS sequence"/>
</dbReference>
<keyword evidence="3" id="KW-1185">Reference proteome</keyword>